<dbReference type="EMBL" id="JABFAD010000010">
    <property type="protein sequence ID" value="MBA0810616.1"/>
    <property type="molecule type" value="Genomic_DNA"/>
</dbReference>
<comment type="caution">
    <text evidence="1">The sequence shown here is derived from an EMBL/GenBank/DDBJ whole genome shotgun (WGS) entry which is preliminary data.</text>
</comment>
<keyword evidence="2" id="KW-1185">Reference proteome</keyword>
<reference evidence="1 2" key="1">
    <citation type="journal article" date="2019" name="Genome Biol. Evol.">
        <title>Insights into the evolution of the New World diploid cottons (Gossypium, subgenus Houzingenia) based on genome sequencing.</title>
        <authorList>
            <person name="Grover C.E."/>
            <person name="Arick M.A. 2nd"/>
            <person name="Thrash A."/>
            <person name="Conover J.L."/>
            <person name="Sanders W.S."/>
            <person name="Peterson D.G."/>
            <person name="Frelichowski J.E."/>
            <person name="Scheffler J.A."/>
            <person name="Scheffler B.E."/>
            <person name="Wendel J.F."/>
        </authorList>
    </citation>
    <scope>NUCLEOTIDE SEQUENCE [LARGE SCALE GENOMIC DNA]</scope>
    <source>
        <strain evidence="1">0</strain>
        <tissue evidence="1">Leaf</tissue>
    </source>
</reference>
<feature type="non-terminal residue" evidence="1">
    <location>
        <position position="21"/>
    </location>
</feature>
<evidence type="ECO:0000313" key="2">
    <source>
        <dbReference type="Proteomes" id="UP000593560"/>
    </source>
</evidence>
<evidence type="ECO:0000313" key="1">
    <source>
        <dbReference type="EMBL" id="MBA0810616.1"/>
    </source>
</evidence>
<sequence>MENGFPNKVKGNAVVWIWAET</sequence>
<protein>
    <submittedName>
        <fullName evidence="1">Uncharacterized protein</fullName>
    </submittedName>
</protein>
<dbReference type="Proteomes" id="UP000593560">
    <property type="component" value="Unassembled WGS sequence"/>
</dbReference>
<gene>
    <name evidence="1" type="ORF">Gohar_002588</name>
</gene>
<name>A0A7J9HLD6_9ROSI</name>
<proteinExistence type="predicted"/>
<accession>A0A7J9HLD6</accession>
<organism evidence="1 2">
    <name type="scientific">Gossypium harknessii</name>
    <dbReference type="NCBI Taxonomy" id="34285"/>
    <lineage>
        <taxon>Eukaryota</taxon>
        <taxon>Viridiplantae</taxon>
        <taxon>Streptophyta</taxon>
        <taxon>Embryophyta</taxon>
        <taxon>Tracheophyta</taxon>
        <taxon>Spermatophyta</taxon>
        <taxon>Magnoliopsida</taxon>
        <taxon>eudicotyledons</taxon>
        <taxon>Gunneridae</taxon>
        <taxon>Pentapetalae</taxon>
        <taxon>rosids</taxon>
        <taxon>malvids</taxon>
        <taxon>Malvales</taxon>
        <taxon>Malvaceae</taxon>
        <taxon>Malvoideae</taxon>
        <taxon>Gossypium</taxon>
    </lineage>
</organism>
<dbReference type="AlphaFoldDB" id="A0A7J9HLD6"/>